<dbReference type="Pfam" id="PF04145">
    <property type="entry name" value="Ctr"/>
    <property type="match status" value="1"/>
</dbReference>
<dbReference type="InterPro" id="IPR007274">
    <property type="entry name" value="Cop_transporter"/>
</dbReference>
<evidence type="ECO:0000256" key="4">
    <source>
        <dbReference type="RuleBase" id="RU367022"/>
    </source>
</evidence>
<dbReference type="AlphaFoldDB" id="A0A1V6PV20"/>
<feature type="transmembrane region" description="Helical" evidence="4">
    <location>
        <begin position="180"/>
        <end position="196"/>
    </location>
</feature>
<keyword evidence="4" id="KW-0186">Copper</keyword>
<keyword evidence="1 4" id="KW-0812">Transmembrane</keyword>
<gene>
    <name evidence="5" type="ORF">PENANT_c031G10457</name>
</gene>
<dbReference type="GO" id="GO:0005375">
    <property type="term" value="F:copper ion transmembrane transporter activity"/>
    <property type="evidence" value="ECO:0007669"/>
    <property type="project" value="UniProtKB-UniRule"/>
</dbReference>
<keyword evidence="6" id="KW-1185">Reference proteome</keyword>
<evidence type="ECO:0000313" key="6">
    <source>
        <dbReference type="Proteomes" id="UP000191672"/>
    </source>
</evidence>
<dbReference type="Proteomes" id="UP000191672">
    <property type="component" value="Unassembled WGS sequence"/>
</dbReference>
<keyword evidence="3 4" id="KW-0472">Membrane</keyword>
<comment type="subcellular location">
    <subcellularLocation>
        <location evidence="4">Membrane</location>
        <topology evidence="4">Multi-pass membrane protein</topology>
    </subcellularLocation>
</comment>
<evidence type="ECO:0000313" key="5">
    <source>
        <dbReference type="EMBL" id="OQD80811.1"/>
    </source>
</evidence>
<dbReference type="EMBL" id="MDYN01000031">
    <property type="protein sequence ID" value="OQD80811.1"/>
    <property type="molecule type" value="Genomic_DNA"/>
</dbReference>
<keyword evidence="4" id="KW-0813">Transport</keyword>
<feature type="transmembrane region" description="Helical" evidence="4">
    <location>
        <begin position="47"/>
        <end position="67"/>
    </location>
</feature>
<evidence type="ECO:0000256" key="1">
    <source>
        <dbReference type="ARBA" id="ARBA00022692"/>
    </source>
</evidence>
<keyword evidence="4" id="KW-0406">Ion transport</keyword>
<sequence>MDHSMHMGHGHGGMDHGDMDMGGQCNMNMLFNWSSENLCIIFRSWRITGPVSFLFSLVAIVILTAGYEGIRSVTRKYEATHAQRLATFVATSANTGGKSSTLSMVKVLVKDDDEIADPIIANGLVDAIHHTRNEGSPLLVGRDNRAALARRGKVTMAALYAIQVFYSFFIMLLFMTYNGPVMIAVAVGAFVGYLAFSEGTPASKTIACH</sequence>
<accession>A0A1V6PV20</accession>
<dbReference type="PANTHER" id="PTHR12483">
    <property type="entry name" value="SOLUTE CARRIER FAMILY 31 COPPER TRANSPORTERS"/>
    <property type="match status" value="1"/>
</dbReference>
<comment type="caution">
    <text evidence="5">The sequence shown here is derived from an EMBL/GenBank/DDBJ whole genome shotgun (WGS) entry which is preliminary data.</text>
</comment>
<evidence type="ECO:0000256" key="3">
    <source>
        <dbReference type="ARBA" id="ARBA00023136"/>
    </source>
</evidence>
<dbReference type="PANTHER" id="PTHR12483:SF115">
    <property type="entry name" value="COPPER TRANSPORT PROTEIN"/>
    <property type="match status" value="1"/>
</dbReference>
<protein>
    <recommendedName>
        <fullName evidence="4">Copper transport protein</fullName>
    </recommendedName>
</protein>
<proteinExistence type="inferred from homology"/>
<feature type="transmembrane region" description="Helical" evidence="4">
    <location>
        <begin position="154"/>
        <end position="174"/>
    </location>
</feature>
<organism evidence="5 6">
    <name type="scientific">Penicillium antarcticum</name>
    <dbReference type="NCBI Taxonomy" id="416450"/>
    <lineage>
        <taxon>Eukaryota</taxon>
        <taxon>Fungi</taxon>
        <taxon>Dikarya</taxon>
        <taxon>Ascomycota</taxon>
        <taxon>Pezizomycotina</taxon>
        <taxon>Eurotiomycetes</taxon>
        <taxon>Eurotiomycetidae</taxon>
        <taxon>Eurotiales</taxon>
        <taxon>Aspergillaceae</taxon>
        <taxon>Penicillium</taxon>
    </lineage>
</organism>
<reference evidence="6" key="1">
    <citation type="journal article" date="2017" name="Nat. Microbiol.">
        <title>Global analysis of biosynthetic gene clusters reveals vast potential of secondary metabolite production in Penicillium species.</title>
        <authorList>
            <person name="Nielsen J.C."/>
            <person name="Grijseels S."/>
            <person name="Prigent S."/>
            <person name="Ji B."/>
            <person name="Dainat J."/>
            <person name="Nielsen K.F."/>
            <person name="Frisvad J.C."/>
            <person name="Workman M."/>
            <person name="Nielsen J."/>
        </authorList>
    </citation>
    <scope>NUCLEOTIDE SEQUENCE [LARGE SCALE GENOMIC DNA]</scope>
    <source>
        <strain evidence="6">IBT 31811</strain>
    </source>
</reference>
<keyword evidence="2 4" id="KW-1133">Transmembrane helix</keyword>
<evidence type="ECO:0000256" key="2">
    <source>
        <dbReference type="ARBA" id="ARBA00022989"/>
    </source>
</evidence>
<keyword evidence="4" id="KW-0187">Copper transport</keyword>
<comment type="similarity">
    <text evidence="4">Belongs to the copper transporter (Ctr) (TC 1.A.56) family. SLC31A subfamily.</text>
</comment>
<dbReference type="GO" id="GO:0016020">
    <property type="term" value="C:membrane"/>
    <property type="evidence" value="ECO:0007669"/>
    <property type="project" value="UniProtKB-SubCell"/>
</dbReference>
<name>A0A1V6PV20_9EURO</name>
<dbReference type="STRING" id="416450.A0A1V6PV20"/>